<dbReference type="Proteomes" id="UP000887159">
    <property type="component" value="Unassembled WGS sequence"/>
</dbReference>
<keyword evidence="3" id="KW-1185">Reference proteome</keyword>
<protein>
    <submittedName>
        <fullName evidence="2">Uncharacterized protein</fullName>
    </submittedName>
</protein>
<gene>
    <name evidence="2" type="primary">NCL1_42224</name>
    <name evidence="2" type="ORF">TNCV_2487811</name>
</gene>
<dbReference type="AlphaFoldDB" id="A0A8X6W0M0"/>
<organism evidence="2 3">
    <name type="scientific">Trichonephila clavipes</name>
    <name type="common">Golden silk orbweaver</name>
    <name type="synonym">Nephila clavipes</name>
    <dbReference type="NCBI Taxonomy" id="2585209"/>
    <lineage>
        <taxon>Eukaryota</taxon>
        <taxon>Metazoa</taxon>
        <taxon>Ecdysozoa</taxon>
        <taxon>Arthropoda</taxon>
        <taxon>Chelicerata</taxon>
        <taxon>Arachnida</taxon>
        <taxon>Araneae</taxon>
        <taxon>Araneomorphae</taxon>
        <taxon>Entelegynae</taxon>
        <taxon>Araneoidea</taxon>
        <taxon>Nephilidae</taxon>
        <taxon>Trichonephila</taxon>
    </lineage>
</organism>
<sequence length="138" mass="14804">MTEKEIQTLKTNKNIYLEVRKLIGPQPSQTYAQAAKSITVNNYTQTDENITKIKCPPLQLLPPLSSVPQPNASPSIPTVSTSSSTPIQANLLRSATSIKPTTQIQSRLPGPISASAATPDNSLNTSTSSLSTETSYNF</sequence>
<feature type="compositionally biased region" description="Low complexity" evidence="1">
    <location>
        <begin position="121"/>
        <end position="138"/>
    </location>
</feature>
<feature type="region of interest" description="Disordered" evidence="1">
    <location>
        <begin position="62"/>
        <end position="138"/>
    </location>
</feature>
<proteinExistence type="predicted"/>
<name>A0A8X6W0M0_TRICX</name>
<reference evidence="2" key="1">
    <citation type="submission" date="2020-08" db="EMBL/GenBank/DDBJ databases">
        <title>Multicomponent nature underlies the extraordinary mechanical properties of spider dragline silk.</title>
        <authorList>
            <person name="Kono N."/>
            <person name="Nakamura H."/>
            <person name="Mori M."/>
            <person name="Yoshida Y."/>
            <person name="Ohtoshi R."/>
            <person name="Malay A.D."/>
            <person name="Moran D.A.P."/>
            <person name="Tomita M."/>
            <person name="Numata K."/>
            <person name="Arakawa K."/>
        </authorList>
    </citation>
    <scope>NUCLEOTIDE SEQUENCE</scope>
</reference>
<accession>A0A8X6W0M0</accession>
<evidence type="ECO:0000313" key="3">
    <source>
        <dbReference type="Proteomes" id="UP000887159"/>
    </source>
</evidence>
<comment type="caution">
    <text evidence="2">The sequence shown here is derived from an EMBL/GenBank/DDBJ whole genome shotgun (WGS) entry which is preliminary data.</text>
</comment>
<dbReference type="EMBL" id="BMAU01021371">
    <property type="protein sequence ID" value="GFY25661.1"/>
    <property type="molecule type" value="Genomic_DNA"/>
</dbReference>
<evidence type="ECO:0000256" key="1">
    <source>
        <dbReference type="SAM" id="MobiDB-lite"/>
    </source>
</evidence>
<feature type="compositionally biased region" description="Low complexity" evidence="1">
    <location>
        <begin position="62"/>
        <end position="87"/>
    </location>
</feature>
<feature type="compositionally biased region" description="Polar residues" evidence="1">
    <location>
        <begin position="91"/>
        <end position="106"/>
    </location>
</feature>
<evidence type="ECO:0000313" key="2">
    <source>
        <dbReference type="EMBL" id="GFY25661.1"/>
    </source>
</evidence>